<evidence type="ECO:0000313" key="2">
    <source>
        <dbReference type="Proteomes" id="UP000034034"/>
    </source>
</evidence>
<dbReference type="STRING" id="408015.SXIM_31630"/>
<dbReference type="InterPro" id="IPR006059">
    <property type="entry name" value="SBP"/>
</dbReference>
<protein>
    <submittedName>
        <fullName evidence="1">Extracellular solute-binding protein family 1</fullName>
    </submittedName>
</protein>
<dbReference type="Gene3D" id="3.40.190.10">
    <property type="entry name" value="Periplasmic binding protein-like II"/>
    <property type="match status" value="1"/>
</dbReference>
<sequence>MTAGLTGAVGLSATACGGDDSGGSSETVLKLVAAEAGEASDTGSTQRYWNELVADFRLEHPEIIIDVTTLRWQDANAEVARMVAEGDAPDIAQIGAFADFASAGELYQADELLPISQLADFIPSLAIAGEMRRVQYGMPFAARIGRLFYNKDLFEDAGLDPDVPPETWEELLEAATALRTTGVAVPFALPFGHDDAAGEALMWMLAGGGGLTDNTGGYTLNSPMNASTFNWLRDELVTPGLTGDRPPGSTTRQQAYSGFAEGTVGMLFADPVLMRQSDRGGVSYGTADLPGFAAPSTSTLGEASWLMAFNQRGHREAIGTFLKYVFTAENVNTFAERWELLPVTTPASQAMQDQEEGRQGERLTPFLDALPTATFFPVGKVSWSRVSTLVAQGIGATLEPSSNVPGILADLQEQAEAADLGEQPTS</sequence>
<reference evidence="1" key="1">
    <citation type="submission" date="2019-08" db="EMBL/GenBank/DDBJ databases">
        <title>Complete genome sequence of a mangrove-derived Streptomyces xiamenensis.</title>
        <authorList>
            <person name="Xu J."/>
        </authorList>
    </citation>
    <scope>NUCLEOTIDE SEQUENCE</scope>
    <source>
        <strain evidence="1">318</strain>
    </source>
</reference>
<dbReference type="RefSeq" id="WP_030729542.1">
    <property type="nucleotide sequence ID" value="NZ_CP009922.3"/>
</dbReference>
<keyword evidence="2" id="KW-1185">Reference proteome</keyword>
<dbReference type="Pfam" id="PF01547">
    <property type="entry name" value="SBP_bac_1"/>
    <property type="match status" value="1"/>
</dbReference>
<dbReference type="SUPFAM" id="SSF53850">
    <property type="entry name" value="Periplasmic binding protein-like II"/>
    <property type="match status" value="1"/>
</dbReference>
<proteinExistence type="predicted"/>
<dbReference type="PANTHER" id="PTHR43649">
    <property type="entry name" value="ARABINOSE-BINDING PROTEIN-RELATED"/>
    <property type="match status" value="1"/>
</dbReference>
<dbReference type="Proteomes" id="UP000034034">
    <property type="component" value="Chromosome"/>
</dbReference>
<accession>A0A0F7FWX5</accession>
<dbReference type="PATRIC" id="fig|408015.6.peg.3203"/>
<dbReference type="EMBL" id="CP009922">
    <property type="protein sequence ID" value="AKG44547.1"/>
    <property type="molecule type" value="Genomic_DNA"/>
</dbReference>
<dbReference type="InterPro" id="IPR050490">
    <property type="entry name" value="Bact_solute-bd_prot1"/>
</dbReference>
<gene>
    <name evidence="1" type="ORF">SXIM_31630</name>
</gene>
<organism evidence="1 2">
    <name type="scientific">Streptomyces xiamenensis</name>
    <dbReference type="NCBI Taxonomy" id="408015"/>
    <lineage>
        <taxon>Bacteria</taxon>
        <taxon>Bacillati</taxon>
        <taxon>Actinomycetota</taxon>
        <taxon>Actinomycetes</taxon>
        <taxon>Kitasatosporales</taxon>
        <taxon>Streptomycetaceae</taxon>
        <taxon>Streptomyces</taxon>
    </lineage>
</organism>
<dbReference type="HOGENOM" id="CLU_031285_10_1_11"/>
<dbReference type="PANTHER" id="PTHR43649:SF30">
    <property type="entry name" value="ABC TRANSPORTER SUBSTRATE-BINDING PROTEIN"/>
    <property type="match status" value="1"/>
</dbReference>
<evidence type="ECO:0000313" key="1">
    <source>
        <dbReference type="EMBL" id="AKG44547.1"/>
    </source>
</evidence>
<dbReference type="AlphaFoldDB" id="A0A0F7FWX5"/>
<dbReference type="KEGG" id="sxi:SXIM_31630"/>
<name>A0A0F7FWX5_9ACTN</name>